<dbReference type="InterPro" id="IPR046531">
    <property type="entry name" value="DUF6596"/>
</dbReference>
<dbReference type="PANTHER" id="PTHR47756">
    <property type="entry name" value="BLL6612 PROTEIN-RELATED"/>
    <property type="match status" value="1"/>
</dbReference>
<evidence type="ECO:0000313" key="4">
    <source>
        <dbReference type="Proteomes" id="UP000032049"/>
    </source>
</evidence>
<proteinExistence type="predicted"/>
<organism evidence="3 4">
    <name type="scientific">Pedobacter lusitanus</name>
    <dbReference type="NCBI Taxonomy" id="1503925"/>
    <lineage>
        <taxon>Bacteria</taxon>
        <taxon>Pseudomonadati</taxon>
        <taxon>Bacteroidota</taxon>
        <taxon>Sphingobacteriia</taxon>
        <taxon>Sphingobacteriales</taxon>
        <taxon>Sphingobacteriaceae</taxon>
        <taxon>Pedobacter</taxon>
    </lineage>
</organism>
<dbReference type="InterPro" id="IPR013324">
    <property type="entry name" value="RNA_pol_sigma_r3/r4-like"/>
</dbReference>
<dbReference type="SUPFAM" id="SSF88946">
    <property type="entry name" value="Sigma2 domain of RNA polymerase sigma factors"/>
    <property type="match status" value="1"/>
</dbReference>
<dbReference type="Pfam" id="PF04542">
    <property type="entry name" value="Sigma70_r2"/>
    <property type="match status" value="1"/>
</dbReference>
<dbReference type="EMBL" id="JXRA01000029">
    <property type="protein sequence ID" value="KIO77816.1"/>
    <property type="molecule type" value="Genomic_DNA"/>
</dbReference>
<protein>
    <submittedName>
        <fullName evidence="3">RNA polymerase sigma factor</fullName>
    </submittedName>
</protein>
<keyword evidence="4" id="KW-1185">Reference proteome</keyword>
<dbReference type="Gene3D" id="1.10.1740.10">
    <property type="match status" value="1"/>
</dbReference>
<gene>
    <name evidence="3" type="ORF">TH53_07305</name>
</gene>
<dbReference type="GO" id="GO:0003700">
    <property type="term" value="F:DNA-binding transcription factor activity"/>
    <property type="evidence" value="ECO:0007669"/>
    <property type="project" value="InterPro"/>
</dbReference>
<dbReference type="OrthoDB" id="9780299at2"/>
<dbReference type="InterPro" id="IPR013325">
    <property type="entry name" value="RNA_pol_sigma_r2"/>
</dbReference>
<accession>A0A0D0GTU9</accession>
<comment type="caution">
    <text evidence="3">The sequence shown here is derived from an EMBL/GenBank/DDBJ whole genome shotgun (WGS) entry which is preliminary data.</text>
</comment>
<dbReference type="Proteomes" id="UP000032049">
    <property type="component" value="Unassembled WGS sequence"/>
</dbReference>
<reference evidence="3 4" key="1">
    <citation type="submission" date="2015-01" db="EMBL/GenBank/DDBJ databases">
        <title>Draft genome sequence of Pedobacter sp. NL19 isolated from sludge of an effluent treatment pond in an abandoned uranium mine.</title>
        <authorList>
            <person name="Santos T."/>
            <person name="Caetano T."/>
            <person name="Covas C."/>
            <person name="Cruz A."/>
            <person name="Mendo S."/>
        </authorList>
    </citation>
    <scope>NUCLEOTIDE SEQUENCE [LARGE SCALE GENOMIC DNA]</scope>
    <source>
        <strain evidence="3 4">NL19</strain>
    </source>
</reference>
<dbReference type="STRING" id="1503925.TH53_07305"/>
<dbReference type="InterPro" id="IPR007627">
    <property type="entry name" value="RNA_pol_sigma70_r2"/>
</dbReference>
<dbReference type="SUPFAM" id="SSF88659">
    <property type="entry name" value="Sigma3 and sigma4 domains of RNA polymerase sigma factors"/>
    <property type="match status" value="1"/>
</dbReference>
<evidence type="ECO:0000259" key="2">
    <source>
        <dbReference type="Pfam" id="PF20239"/>
    </source>
</evidence>
<feature type="domain" description="RNA polymerase sigma-70 region 2" evidence="1">
    <location>
        <begin position="10"/>
        <end position="78"/>
    </location>
</feature>
<dbReference type="AlphaFoldDB" id="A0A0D0GTU9"/>
<dbReference type="GO" id="GO:0006352">
    <property type="term" value="P:DNA-templated transcription initiation"/>
    <property type="evidence" value="ECO:0007669"/>
    <property type="project" value="InterPro"/>
</dbReference>
<dbReference type="Pfam" id="PF20239">
    <property type="entry name" value="DUF6596"/>
    <property type="match status" value="1"/>
</dbReference>
<name>A0A0D0GTU9_9SPHI</name>
<evidence type="ECO:0000259" key="1">
    <source>
        <dbReference type="Pfam" id="PF04542"/>
    </source>
</evidence>
<sequence>MKEQELIPHLFRSEFRKITAVLSKIFGIAHLEIAEDIASETFLLAAESWPFKGIPENPVGWLYKVAKNKARNYLTRQQLFTDKVAIQIGNSVNEVNEELETEWSDQHINDSQLQMLFAICHPAISAEAQIGLALRILCGFGIDEIANAFLTAKETINKRLFRAKEKLRTEKVKIEFPAGAEINRRLTTVLTTLYLLFNEGYYSESQDAILREDFCLEAMRLTYMLIANEQTNLPAVNALLALMCFHSSRFEARKDSNGAIILYQDQNEELWNDELISKGVYFLNQASRGNEITKYHLEAGIAYWQTIKTETQEKWENVLHFYNQLLIIEYSPAAALNRAYVISKVNGNEAGITATEKLNLTDNHYYYMLLGELYKDINIQRAKDNFNKAFSLAKTETEKKIIQIQSSRLELDIE</sequence>
<feature type="domain" description="DUF6596" evidence="2">
    <location>
        <begin position="185"/>
        <end position="286"/>
    </location>
</feature>
<evidence type="ECO:0000313" key="3">
    <source>
        <dbReference type="EMBL" id="KIO77816.1"/>
    </source>
</evidence>
<dbReference type="PANTHER" id="PTHR47756:SF2">
    <property type="entry name" value="BLL6612 PROTEIN"/>
    <property type="match status" value="1"/>
</dbReference>